<dbReference type="Pfam" id="PF00135">
    <property type="entry name" value="COesterase"/>
    <property type="match status" value="1"/>
</dbReference>
<feature type="signal peptide" evidence="3">
    <location>
        <begin position="1"/>
        <end position="24"/>
    </location>
</feature>
<keyword evidence="3" id="KW-0732">Signal</keyword>
<evidence type="ECO:0000256" key="1">
    <source>
        <dbReference type="ARBA" id="ARBA00005964"/>
    </source>
</evidence>
<dbReference type="EMBL" id="KV700122">
    <property type="protein sequence ID" value="OCF37567.1"/>
    <property type="molecule type" value="Genomic_DNA"/>
</dbReference>
<dbReference type="InterPro" id="IPR029058">
    <property type="entry name" value="AB_hydrolase_fold"/>
</dbReference>
<dbReference type="EC" id="3.1.1.-" evidence="3"/>
<feature type="chain" id="PRO_5008448381" description="Carboxylic ester hydrolase" evidence="3">
    <location>
        <begin position="25"/>
        <end position="681"/>
    </location>
</feature>
<comment type="similarity">
    <text evidence="1 3">Belongs to the type-B carboxylesterase/lipase family.</text>
</comment>
<dbReference type="OrthoDB" id="408631at2759"/>
<keyword evidence="2 3" id="KW-0378">Hydrolase</keyword>
<evidence type="ECO:0000256" key="3">
    <source>
        <dbReference type="RuleBase" id="RU361235"/>
    </source>
</evidence>
<dbReference type="Gene3D" id="3.40.50.1820">
    <property type="entry name" value="alpha/beta hydrolase"/>
    <property type="match status" value="1"/>
</dbReference>
<protein>
    <recommendedName>
        <fullName evidence="3">Carboxylic ester hydrolase</fullName>
        <ecNumber evidence="3">3.1.1.-</ecNumber>
    </recommendedName>
</protein>
<organism evidence="5 6">
    <name type="scientific">Kwoniella heveanensis BCC8398</name>
    <dbReference type="NCBI Taxonomy" id="1296120"/>
    <lineage>
        <taxon>Eukaryota</taxon>
        <taxon>Fungi</taxon>
        <taxon>Dikarya</taxon>
        <taxon>Basidiomycota</taxon>
        <taxon>Agaricomycotina</taxon>
        <taxon>Tremellomycetes</taxon>
        <taxon>Tremellales</taxon>
        <taxon>Cryptococcaceae</taxon>
        <taxon>Kwoniella</taxon>
    </lineage>
</organism>
<dbReference type="PROSITE" id="PS00941">
    <property type="entry name" value="CARBOXYLESTERASE_B_2"/>
    <property type="match status" value="1"/>
</dbReference>
<dbReference type="InterPro" id="IPR000997">
    <property type="entry name" value="Cholinesterase"/>
</dbReference>
<feature type="domain" description="Carboxylesterase type B" evidence="4">
    <location>
        <begin position="169"/>
        <end position="615"/>
    </location>
</feature>
<evidence type="ECO:0000313" key="5">
    <source>
        <dbReference type="EMBL" id="OCF37567.1"/>
    </source>
</evidence>
<dbReference type="InterPro" id="IPR002018">
    <property type="entry name" value="CarbesteraseB"/>
</dbReference>
<dbReference type="STRING" id="1296120.A0A1B9H2T9"/>
<sequence>MFSMAVLLFVGLVIARLFSTTASATPSPQSIGSGVTILTHNDLYGNFSARDESLLVLSDGLSYDAATAACKSLGETLWTPSEADFLPYLAHSGQGGQYWTQSGCANLSSSPIPNSSGQCDKNQRLPALCTNSASYSTAAKQDNSTYWQIKTQTGETAWTTGFRDKVSFRFQGVRYAAQPKRFTHSKPYETNNDTSALTYQSACVQAPNVGSEDCLFLNIWTPHLPFNASGDDSNTTLKPIMLNIHGGAFTGGTGNDPTFDGGALASRGDVVVVNINYRLTTLGFLALNDGSTNGNYGIGDQITALDWVHANIRAFGGDPNRITILGQSAGAASVRALMASPKAIGKFAAAIPQSNLAGYAYATTYSEYYNISTEYEVAAKPILNATGCLNATSQVDCLRQIDPFVLANLSTVARYVVQDGTYITSDRLQLTGAGPTANVPLMLGFMRDDGASFITYPKSATNTSAVLDAAGFTSQQLTPSALDLYPTPSGPNVTTNIYNASSALTTDSEFRCLDIATAYSGALHNTFPSVYVYEFNRSYDGYDPNPPVCSAPPTPDFPNGDPSQEYFKCHSGELSYVFGTHAYMGRPDRDGLDTPMSQFVLDTWASFARTYDPNLDPAFLAARGFTNTTQAANQAGKFDKLSPEEPSLRVFQWPSYQAGLEVFSSQEKCDTLGLPLDFYER</sequence>
<dbReference type="InterPro" id="IPR019819">
    <property type="entry name" value="Carboxylesterase_B_CS"/>
</dbReference>
<dbReference type="Proteomes" id="UP000092666">
    <property type="component" value="Unassembled WGS sequence"/>
</dbReference>
<proteinExistence type="inferred from homology"/>
<name>A0A1B9H2T9_9TREE</name>
<accession>A0A1B9H2T9</accession>
<reference evidence="6" key="2">
    <citation type="submission" date="2013-12" db="EMBL/GenBank/DDBJ databases">
        <title>Evolution of pathogenesis and genome organization in the Tremellales.</title>
        <authorList>
            <person name="Cuomo C."/>
            <person name="Litvintseva A."/>
            <person name="Heitman J."/>
            <person name="Chen Y."/>
            <person name="Sun S."/>
            <person name="Springer D."/>
            <person name="Dromer F."/>
            <person name="Young S."/>
            <person name="Zeng Q."/>
            <person name="Chapman S."/>
            <person name="Gujja S."/>
            <person name="Saif S."/>
            <person name="Birren B."/>
        </authorList>
    </citation>
    <scope>NUCLEOTIDE SEQUENCE [LARGE SCALE GENOMIC DNA]</scope>
    <source>
        <strain evidence="6">BCC8398</strain>
    </source>
</reference>
<keyword evidence="6" id="KW-1185">Reference proteome</keyword>
<reference evidence="5 6" key="1">
    <citation type="submission" date="2013-07" db="EMBL/GenBank/DDBJ databases">
        <title>The Genome Sequence of Cryptococcus heveanensis BCC8398.</title>
        <authorList>
            <consortium name="The Broad Institute Genome Sequencing Platform"/>
            <person name="Cuomo C."/>
            <person name="Litvintseva A."/>
            <person name="Chen Y."/>
            <person name="Heitman J."/>
            <person name="Sun S."/>
            <person name="Springer D."/>
            <person name="Dromer F."/>
            <person name="Young S.K."/>
            <person name="Zeng Q."/>
            <person name="Gargeya S."/>
            <person name="Fitzgerald M."/>
            <person name="Abouelleil A."/>
            <person name="Alvarado L."/>
            <person name="Berlin A.M."/>
            <person name="Chapman S.B."/>
            <person name="Dewar J."/>
            <person name="Goldberg J."/>
            <person name="Griggs A."/>
            <person name="Gujja S."/>
            <person name="Hansen M."/>
            <person name="Howarth C."/>
            <person name="Imamovic A."/>
            <person name="Larimer J."/>
            <person name="McCowan C."/>
            <person name="Murphy C."/>
            <person name="Pearson M."/>
            <person name="Priest M."/>
            <person name="Roberts A."/>
            <person name="Saif S."/>
            <person name="Shea T."/>
            <person name="Sykes S."/>
            <person name="Wortman J."/>
            <person name="Nusbaum C."/>
            <person name="Birren B."/>
        </authorList>
    </citation>
    <scope>NUCLEOTIDE SEQUENCE [LARGE SCALE GENOMIC DNA]</scope>
    <source>
        <strain evidence="5 6">BCC8398</strain>
    </source>
</reference>
<dbReference type="PANTHER" id="PTHR43142">
    <property type="entry name" value="CARBOXYLIC ESTER HYDROLASE"/>
    <property type="match status" value="1"/>
</dbReference>
<evidence type="ECO:0000313" key="6">
    <source>
        <dbReference type="Proteomes" id="UP000092666"/>
    </source>
</evidence>
<dbReference type="PANTHER" id="PTHR43142:SF3">
    <property type="entry name" value="PUTATIVE (AFU_ORTHOLOGUE AFUA_3G09070)-RELATED"/>
    <property type="match status" value="1"/>
</dbReference>
<dbReference type="InterPro" id="IPR019826">
    <property type="entry name" value="Carboxylesterase_B_AS"/>
</dbReference>
<evidence type="ECO:0000259" key="4">
    <source>
        <dbReference type="Pfam" id="PF00135"/>
    </source>
</evidence>
<dbReference type="PRINTS" id="PR00878">
    <property type="entry name" value="CHOLNESTRASE"/>
</dbReference>
<dbReference type="AlphaFoldDB" id="A0A1B9H2T9"/>
<dbReference type="ESTHER" id="9tree-d2kca4">
    <property type="family name" value="Fungal_carboxylesterase_lipase"/>
</dbReference>
<dbReference type="GO" id="GO:0004104">
    <property type="term" value="F:cholinesterase activity"/>
    <property type="evidence" value="ECO:0007669"/>
    <property type="project" value="InterPro"/>
</dbReference>
<gene>
    <name evidence="5" type="ORF">I316_00693</name>
</gene>
<dbReference type="PROSITE" id="PS00122">
    <property type="entry name" value="CARBOXYLESTERASE_B_1"/>
    <property type="match status" value="1"/>
</dbReference>
<dbReference type="SUPFAM" id="SSF53474">
    <property type="entry name" value="alpha/beta-Hydrolases"/>
    <property type="match status" value="1"/>
</dbReference>
<evidence type="ECO:0000256" key="2">
    <source>
        <dbReference type="ARBA" id="ARBA00022801"/>
    </source>
</evidence>